<dbReference type="AlphaFoldDB" id="A0A1B9FWR8"/>
<feature type="region of interest" description="Disordered" evidence="1">
    <location>
        <begin position="1"/>
        <end position="30"/>
    </location>
</feature>
<protein>
    <submittedName>
        <fullName evidence="2">Uncharacterized protein</fullName>
    </submittedName>
</protein>
<reference evidence="3" key="4">
    <citation type="submission" date="2024-02" db="EMBL/GenBank/DDBJ databases">
        <title>Comparative genomics of Cryptococcus and Kwoniella reveals pathogenesis evolution and contrasting modes of karyotype evolution via chromosome fusion or intercentromeric recombination.</title>
        <authorList>
            <person name="Coelho M.A."/>
            <person name="David-Palma M."/>
            <person name="Shea T."/>
            <person name="Bowers K."/>
            <person name="McGinley-Smith S."/>
            <person name="Mohammad A.W."/>
            <person name="Gnirke A."/>
            <person name="Yurkov A.M."/>
            <person name="Nowrousian M."/>
            <person name="Sun S."/>
            <person name="Cuomo C.A."/>
            <person name="Heitman J."/>
        </authorList>
    </citation>
    <scope>NUCLEOTIDE SEQUENCE</scope>
    <source>
        <strain evidence="3">CBS 10118</strain>
    </source>
</reference>
<reference evidence="2" key="1">
    <citation type="submission" date="2013-07" db="EMBL/GenBank/DDBJ databases">
        <title>The Genome Sequence of Cryptococcus bestiolae CBS10118.</title>
        <authorList>
            <consortium name="The Broad Institute Genome Sequencing Platform"/>
            <person name="Cuomo C."/>
            <person name="Litvintseva A."/>
            <person name="Chen Y."/>
            <person name="Heitman J."/>
            <person name="Sun S."/>
            <person name="Springer D."/>
            <person name="Dromer F."/>
            <person name="Young S.K."/>
            <person name="Zeng Q."/>
            <person name="Gargeya S."/>
            <person name="Fitzgerald M."/>
            <person name="Abouelleil A."/>
            <person name="Alvarado L."/>
            <person name="Berlin A.M."/>
            <person name="Chapman S.B."/>
            <person name="Dewar J."/>
            <person name="Goldberg J."/>
            <person name="Griggs A."/>
            <person name="Gujja S."/>
            <person name="Hansen M."/>
            <person name="Howarth C."/>
            <person name="Imamovic A."/>
            <person name="Larimer J."/>
            <person name="McCowan C."/>
            <person name="Murphy C."/>
            <person name="Pearson M."/>
            <person name="Priest M."/>
            <person name="Roberts A."/>
            <person name="Saif S."/>
            <person name="Shea T."/>
            <person name="Sykes S."/>
            <person name="Wortman J."/>
            <person name="Nusbaum C."/>
            <person name="Birren B."/>
        </authorList>
    </citation>
    <scope>NUCLEOTIDE SEQUENCE [LARGE SCALE GENOMIC DNA]</scope>
    <source>
        <strain evidence="2">CBS 10118</strain>
    </source>
</reference>
<dbReference type="KEGG" id="kbi:30211966"/>
<dbReference type="VEuPathDB" id="FungiDB:I302_07567"/>
<evidence type="ECO:0000256" key="1">
    <source>
        <dbReference type="SAM" id="MobiDB-lite"/>
    </source>
</evidence>
<evidence type="ECO:0000313" key="4">
    <source>
        <dbReference type="Proteomes" id="UP000092730"/>
    </source>
</evidence>
<dbReference type="EMBL" id="KI894024">
    <property type="protein sequence ID" value="OCF23213.1"/>
    <property type="molecule type" value="Genomic_DNA"/>
</dbReference>
<dbReference type="Proteomes" id="UP000092730">
    <property type="component" value="Chromosome 7"/>
</dbReference>
<name>A0A1B9FWR8_9TREE</name>
<keyword evidence="4" id="KW-1185">Reference proteome</keyword>
<reference evidence="3" key="2">
    <citation type="submission" date="2013-07" db="EMBL/GenBank/DDBJ databases">
        <authorList>
            <consortium name="The Broad Institute Genome Sequencing Platform"/>
            <person name="Cuomo C."/>
            <person name="Litvintseva A."/>
            <person name="Chen Y."/>
            <person name="Heitman J."/>
            <person name="Sun S."/>
            <person name="Springer D."/>
            <person name="Dromer F."/>
            <person name="Young S.K."/>
            <person name="Zeng Q."/>
            <person name="Gargeya S."/>
            <person name="Fitzgerald M."/>
            <person name="Abouelleil A."/>
            <person name="Alvarado L."/>
            <person name="Berlin A.M."/>
            <person name="Chapman S.B."/>
            <person name="Dewar J."/>
            <person name="Goldberg J."/>
            <person name="Griggs A."/>
            <person name="Gujja S."/>
            <person name="Hansen M."/>
            <person name="Howarth C."/>
            <person name="Imamovic A."/>
            <person name="Larimer J."/>
            <person name="McCowan C."/>
            <person name="Murphy C."/>
            <person name="Pearson M."/>
            <person name="Priest M."/>
            <person name="Roberts A."/>
            <person name="Saif S."/>
            <person name="Shea T."/>
            <person name="Sykes S."/>
            <person name="Wortman J."/>
            <person name="Nusbaum C."/>
            <person name="Birren B."/>
        </authorList>
    </citation>
    <scope>NUCLEOTIDE SEQUENCE</scope>
    <source>
        <strain evidence="3">CBS 10118</strain>
    </source>
</reference>
<dbReference type="GeneID" id="30211966"/>
<evidence type="ECO:0000313" key="3">
    <source>
        <dbReference type="EMBL" id="WVW86029.1"/>
    </source>
</evidence>
<proteinExistence type="predicted"/>
<dbReference type="RefSeq" id="XP_019044283.1">
    <property type="nucleotide sequence ID" value="XM_019194160.1"/>
</dbReference>
<evidence type="ECO:0000313" key="2">
    <source>
        <dbReference type="EMBL" id="OCF23213.1"/>
    </source>
</evidence>
<gene>
    <name evidence="2" type="ORF">I302_07567</name>
    <name evidence="3" type="ORF">I302_108067</name>
</gene>
<reference evidence="2" key="3">
    <citation type="submission" date="2014-01" db="EMBL/GenBank/DDBJ databases">
        <title>Evolution of pathogenesis and genome organization in the Tremellales.</title>
        <authorList>
            <person name="Cuomo C."/>
            <person name="Litvintseva A."/>
            <person name="Heitman J."/>
            <person name="Chen Y."/>
            <person name="Sun S."/>
            <person name="Springer D."/>
            <person name="Dromer F."/>
            <person name="Young S."/>
            <person name="Zeng Q."/>
            <person name="Chapman S."/>
            <person name="Gujja S."/>
            <person name="Saif S."/>
            <person name="Birren B."/>
        </authorList>
    </citation>
    <scope>NUCLEOTIDE SEQUENCE</scope>
    <source>
        <strain evidence="2">CBS 10118</strain>
    </source>
</reference>
<dbReference type="EMBL" id="CP144547">
    <property type="protein sequence ID" value="WVW86029.1"/>
    <property type="molecule type" value="Genomic_DNA"/>
</dbReference>
<organism evidence="2">
    <name type="scientific">Kwoniella bestiolae CBS 10118</name>
    <dbReference type="NCBI Taxonomy" id="1296100"/>
    <lineage>
        <taxon>Eukaryota</taxon>
        <taxon>Fungi</taxon>
        <taxon>Dikarya</taxon>
        <taxon>Basidiomycota</taxon>
        <taxon>Agaricomycotina</taxon>
        <taxon>Tremellomycetes</taxon>
        <taxon>Tremellales</taxon>
        <taxon>Cryptococcaceae</taxon>
        <taxon>Kwoniella</taxon>
    </lineage>
</organism>
<sequence>MAARVIMGDTDRRPGSPHPQEGSFNGTSSLNYDVPLTQVPTATQISYIQPRGPTSGITFRFDKLEPLLTRAARPDASPFLQRIIGKDIKLFHVEPNGTYHYSVDVPDEYYPGGPPERPQWRFTSDSNLGNRLWYANNSGIDPPIQIDTCLSNIPRSNSSEPAWLLSVMPDAASRSRAVDVALHFSLHNVPNDHGQEVPTLICDDIQPSANTSPEAEDFIEVRRSFVDSSMTFTQHLHDDDQFLVTTQNRRTTSRHQPHYYWTGRAMLTQLTENHPSQFGVAHGSIGLFVDNYSEDNGI</sequence>
<accession>A0A1B9FWR8</accession>